<protein>
    <submittedName>
        <fullName evidence="3">Uncharacterized protein</fullName>
    </submittedName>
</protein>
<feature type="compositionally biased region" description="Acidic residues" evidence="1">
    <location>
        <begin position="110"/>
        <end position="119"/>
    </location>
</feature>
<evidence type="ECO:0000313" key="4">
    <source>
        <dbReference type="Proteomes" id="UP000580250"/>
    </source>
</evidence>
<feature type="compositionally biased region" description="Low complexity" evidence="1">
    <location>
        <begin position="98"/>
        <end position="107"/>
    </location>
</feature>
<reference evidence="3 4" key="1">
    <citation type="submission" date="2020-08" db="EMBL/GenBank/DDBJ databases">
        <authorList>
            <person name="Koutsovoulos G."/>
            <person name="Danchin GJ E."/>
        </authorList>
    </citation>
    <scope>NUCLEOTIDE SEQUENCE [LARGE SCALE GENOMIC DNA]</scope>
</reference>
<keyword evidence="2" id="KW-0732">Signal</keyword>
<feature type="region of interest" description="Disordered" evidence="1">
    <location>
        <begin position="97"/>
        <end position="126"/>
    </location>
</feature>
<dbReference type="OrthoDB" id="10546494at2759"/>
<sequence length="310" mass="35997">MYLITIILIFVLFIVFVDCGIFQIPALQTKNYLGPPIKTSININNSNNLSFPFPSLKTKNNPPKIFPLKINSSETKNKFKNLNKFPSIFPKNFKKSKISSSSWNNNNYPTEEEGGEDKEDYPPSHSFSNKSNKIAKILVWEFQLYKLNEKLEEGTNDWGQQQLNKEERANVILISELFSWLTLKEHLNVNLKKAVGLLIALRESDRILQNANFLCSVFNYLKRIEGEKELLNRWTLDELKINFWNVLEIEEENEDILLKTSKVLNLLSSGDELIQLFEIAILCFSNKENGREYINKLIDRINIAKQCKLN</sequence>
<feature type="signal peptide" evidence="2">
    <location>
        <begin position="1"/>
        <end position="19"/>
    </location>
</feature>
<organism evidence="3 4">
    <name type="scientific">Meloidogyne enterolobii</name>
    <name type="common">Root-knot nematode worm</name>
    <name type="synonym">Meloidogyne mayaguensis</name>
    <dbReference type="NCBI Taxonomy" id="390850"/>
    <lineage>
        <taxon>Eukaryota</taxon>
        <taxon>Metazoa</taxon>
        <taxon>Ecdysozoa</taxon>
        <taxon>Nematoda</taxon>
        <taxon>Chromadorea</taxon>
        <taxon>Rhabditida</taxon>
        <taxon>Tylenchina</taxon>
        <taxon>Tylenchomorpha</taxon>
        <taxon>Tylenchoidea</taxon>
        <taxon>Meloidogynidae</taxon>
        <taxon>Meloidogyninae</taxon>
        <taxon>Meloidogyne</taxon>
    </lineage>
</organism>
<comment type="caution">
    <text evidence="3">The sequence shown here is derived from an EMBL/GenBank/DDBJ whole genome shotgun (WGS) entry which is preliminary data.</text>
</comment>
<dbReference type="Proteomes" id="UP000580250">
    <property type="component" value="Unassembled WGS sequence"/>
</dbReference>
<gene>
    <name evidence="3" type="ORF">MENT_LOCUS22605</name>
</gene>
<evidence type="ECO:0000313" key="3">
    <source>
        <dbReference type="EMBL" id="CAD2171159.1"/>
    </source>
</evidence>
<dbReference type="EMBL" id="CAJEWN010000179">
    <property type="protein sequence ID" value="CAD2171159.1"/>
    <property type="molecule type" value="Genomic_DNA"/>
</dbReference>
<proteinExistence type="predicted"/>
<name>A0A6V7V8B1_MELEN</name>
<dbReference type="AlphaFoldDB" id="A0A6V7V8B1"/>
<evidence type="ECO:0000256" key="1">
    <source>
        <dbReference type="SAM" id="MobiDB-lite"/>
    </source>
</evidence>
<accession>A0A6V7V8B1</accession>
<feature type="chain" id="PRO_5027839115" evidence="2">
    <location>
        <begin position="20"/>
        <end position="310"/>
    </location>
</feature>
<evidence type="ECO:0000256" key="2">
    <source>
        <dbReference type="SAM" id="SignalP"/>
    </source>
</evidence>